<dbReference type="InterPro" id="IPR014048">
    <property type="entry name" value="MethylDNA_cys_MeTrfase_DNA-bd"/>
</dbReference>
<evidence type="ECO:0000313" key="16">
    <source>
        <dbReference type="Proteomes" id="UP001174909"/>
    </source>
</evidence>
<evidence type="ECO:0000256" key="6">
    <source>
        <dbReference type="ARBA" id="ARBA00022603"/>
    </source>
</evidence>
<protein>
    <recommendedName>
        <fullName evidence="4">Methylated-DNA--protein-cysteine methyltransferase</fullName>
        <ecNumber evidence="3">2.1.1.63</ecNumber>
    </recommendedName>
    <alternativeName>
        <fullName evidence="10">6-O-methylguanine-DNA methyltransferase</fullName>
    </alternativeName>
    <alternativeName>
        <fullName evidence="11">O-6-methylguanine-DNA-alkyltransferase</fullName>
    </alternativeName>
</protein>
<dbReference type="InterPro" id="IPR008332">
    <property type="entry name" value="MethylG_MeTrfase_N"/>
</dbReference>
<dbReference type="InterPro" id="IPR036388">
    <property type="entry name" value="WH-like_DNA-bd_sf"/>
</dbReference>
<dbReference type="Proteomes" id="UP001174909">
    <property type="component" value="Unassembled WGS sequence"/>
</dbReference>
<dbReference type="GO" id="GO:0032259">
    <property type="term" value="P:methylation"/>
    <property type="evidence" value="ECO:0007669"/>
    <property type="project" value="UniProtKB-KW"/>
</dbReference>
<comment type="similarity">
    <text evidence="2">Belongs to the MGMT family.</text>
</comment>
<evidence type="ECO:0000313" key="15">
    <source>
        <dbReference type="EMBL" id="CAI8013070.1"/>
    </source>
</evidence>
<comment type="catalytic activity">
    <reaction evidence="12">
        <text>a 6-O-methyl-2'-deoxyguanosine in DNA + L-cysteinyl-[protein] = S-methyl-L-cysteinyl-[protein] + a 2'-deoxyguanosine in DNA</text>
        <dbReference type="Rhea" id="RHEA:24000"/>
        <dbReference type="Rhea" id="RHEA-COMP:10131"/>
        <dbReference type="Rhea" id="RHEA-COMP:10132"/>
        <dbReference type="Rhea" id="RHEA-COMP:11367"/>
        <dbReference type="Rhea" id="RHEA-COMP:11368"/>
        <dbReference type="ChEBI" id="CHEBI:29950"/>
        <dbReference type="ChEBI" id="CHEBI:82612"/>
        <dbReference type="ChEBI" id="CHEBI:85445"/>
        <dbReference type="ChEBI" id="CHEBI:85448"/>
        <dbReference type="EC" id="2.1.1.63"/>
    </reaction>
</comment>
<evidence type="ECO:0000256" key="12">
    <source>
        <dbReference type="ARBA" id="ARBA00049348"/>
    </source>
</evidence>
<dbReference type="GO" id="GO:0006281">
    <property type="term" value="P:DNA repair"/>
    <property type="evidence" value="ECO:0007669"/>
    <property type="project" value="UniProtKB-KW"/>
</dbReference>
<dbReference type="Pfam" id="PF02870">
    <property type="entry name" value="Methyltransf_1N"/>
    <property type="match status" value="1"/>
</dbReference>
<proteinExistence type="inferred from homology"/>
<dbReference type="PROSITE" id="PS00374">
    <property type="entry name" value="MGMT"/>
    <property type="match status" value="1"/>
</dbReference>
<dbReference type="SUPFAM" id="SSF46767">
    <property type="entry name" value="Methylated DNA-protein cysteine methyltransferase, C-terminal domain"/>
    <property type="match status" value="1"/>
</dbReference>
<dbReference type="EC" id="2.1.1.63" evidence="3"/>
<evidence type="ECO:0000256" key="7">
    <source>
        <dbReference type="ARBA" id="ARBA00022679"/>
    </source>
</evidence>
<dbReference type="InterPro" id="IPR036631">
    <property type="entry name" value="MGMT_N_sf"/>
</dbReference>
<reference evidence="15" key="1">
    <citation type="submission" date="2023-03" db="EMBL/GenBank/DDBJ databases">
        <authorList>
            <person name="Steffen K."/>
            <person name="Cardenas P."/>
        </authorList>
    </citation>
    <scope>NUCLEOTIDE SEQUENCE</scope>
</reference>
<dbReference type="InterPro" id="IPR001497">
    <property type="entry name" value="MethylDNA_cys_MeTrfase_AS"/>
</dbReference>
<accession>A0AA35RK86</accession>
<dbReference type="CDD" id="cd06445">
    <property type="entry name" value="ATase"/>
    <property type="match status" value="1"/>
</dbReference>
<dbReference type="EMBL" id="CASHTH010001236">
    <property type="protein sequence ID" value="CAI8013070.1"/>
    <property type="molecule type" value="Genomic_DNA"/>
</dbReference>
<keyword evidence="16" id="KW-1185">Reference proteome</keyword>
<dbReference type="AlphaFoldDB" id="A0AA35RK86"/>
<name>A0AA35RK86_GEOBA</name>
<evidence type="ECO:0000256" key="4">
    <source>
        <dbReference type="ARBA" id="ARBA00015377"/>
    </source>
</evidence>
<evidence type="ECO:0000259" key="14">
    <source>
        <dbReference type="Pfam" id="PF02870"/>
    </source>
</evidence>
<comment type="caution">
    <text evidence="15">The sequence shown here is derived from an EMBL/GenBank/DDBJ whole genome shotgun (WGS) entry which is preliminary data.</text>
</comment>
<evidence type="ECO:0000259" key="13">
    <source>
        <dbReference type="Pfam" id="PF01035"/>
    </source>
</evidence>
<keyword evidence="8" id="KW-0227">DNA damage</keyword>
<evidence type="ECO:0000256" key="9">
    <source>
        <dbReference type="ARBA" id="ARBA00023204"/>
    </source>
</evidence>
<evidence type="ECO:0000256" key="1">
    <source>
        <dbReference type="ARBA" id="ARBA00001286"/>
    </source>
</evidence>
<dbReference type="NCBIfam" id="TIGR00589">
    <property type="entry name" value="ogt"/>
    <property type="match status" value="1"/>
</dbReference>
<gene>
    <name evidence="15" type="ORF">GBAR_LOCUS8339</name>
</gene>
<evidence type="ECO:0000256" key="5">
    <source>
        <dbReference type="ARBA" id="ARBA00022490"/>
    </source>
</evidence>
<dbReference type="PANTHER" id="PTHR10815:SF13">
    <property type="entry name" value="METHYLATED-DNA--PROTEIN-CYSTEINE METHYLTRANSFERASE"/>
    <property type="match status" value="1"/>
</dbReference>
<sequence>MPASRPAEPTWYTILDTPFGALCIVGTAQGLTHVEFQDGQRPVRQGPDWQEDQGVLEEARKQLMEYFERRRQRFTLPVAPGGTPFQQRVWRELQQIPWGTTTTYREIAERLGQPAAVRAVGHANGRNPVAIVIPCHRVVGANGHLTGYAGGIATKRRLLQHEGALLV</sequence>
<keyword evidence="9" id="KW-0234">DNA repair</keyword>
<evidence type="ECO:0000256" key="8">
    <source>
        <dbReference type="ARBA" id="ARBA00022763"/>
    </source>
</evidence>
<evidence type="ECO:0000256" key="2">
    <source>
        <dbReference type="ARBA" id="ARBA00008711"/>
    </source>
</evidence>
<dbReference type="HAMAP" id="MF_00772">
    <property type="entry name" value="OGT"/>
    <property type="match status" value="1"/>
</dbReference>
<keyword evidence="5" id="KW-0963">Cytoplasm</keyword>
<feature type="domain" description="Methylguanine DNA methyltransferase ribonuclease-like" evidence="14">
    <location>
        <begin position="12"/>
        <end position="79"/>
    </location>
</feature>
<dbReference type="FunFam" id="1.10.10.10:FF:000214">
    <property type="entry name" value="Methylated-DNA--protein-cysteine methyltransferase"/>
    <property type="match status" value="1"/>
</dbReference>
<dbReference type="PANTHER" id="PTHR10815">
    <property type="entry name" value="METHYLATED-DNA--PROTEIN-CYSTEINE METHYLTRANSFERASE"/>
    <property type="match status" value="1"/>
</dbReference>
<keyword evidence="6 15" id="KW-0489">Methyltransferase</keyword>
<dbReference type="SUPFAM" id="SSF53155">
    <property type="entry name" value="Methylated DNA-protein cysteine methyltransferase domain"/>
    <property type="match status" value="1"/>
</dbReference>
<keyword evidence="7" id="KW-0808">Transferase</keyword>
<dbReference type="GO" id="GO:0003908">
    <property type="term" value="F:methylated-DNA-[protein]-cysteine S-methyltransferase activity"/>
    <property type="evidence" value="ECO:0007669"/>
    <property type="project" value="UniProtKB-EC"/>
</dbReference>
<evidence type="ECO:0000256" key="11">
    <source>
        <dbReference type="ARBA" id="ARBA00031621"/>
    </source>
</evidence>
<evidence type="ECO:0000256" key="3">
    <source>
        <dbReference type="ARBA" id="ARBA00011918"/>
    </source>
</evidence>
<evidence type="ECO:0000256" key="10">
    <source>
        <dbReference type="ARBA" id="ARBA00030795"/>
    </source>
</evidence>
<dbReference type="InterPro" id="IPR036217">
    <property type="entry name" value="MethylDNA_cys_MeTrfase_DNAb"/>
</dbReference>
<dbReference type="Gene3D" id="1.10.10.10">
    <property type="entry name" value="Winged helix-like DNA-binding domain superfamily/Winged helix DNA-binding domain"/>
    <property type="match status" value="1"/>
</dbReference>
<dbReference type="Pfam" id="PF01035">
    <property type="entry name" value="DNA_binding_1"/>
    <property type="match status" value="1"/>
</dbReference>
<organism evidence="15 16">
    <name type="scientific">Geodia barretti</name>
    <name type="common">Barrett's horny sponge</name>
    <dbReference type="NCBI Taxonomy" id="519541"/>
    <lineage>
        <taxon>Eukaryota</taxon>
        <taxon>Metazoa</taxon>
        <taxon>Porifera</taxon>
        <taxon>Demospongiae</taxon>
        <taxon>Heteroscleromorpha</taxon>
        <taxon>Tetractinellida</taxon>
        <taxon>Astrophorina</taxon>
        <taxon>Geodiidae</taxon>
        <taxon>Geodia</taxon>
    </lineage>
</organism>
<dbReference type="Gene3D" id="3.30.160.70">
    <property type="entry name" value="Methylated DNA-protein cysteine methyltransferase domain"/>
    <property type="match status" value="1"/>
</dbReference>
<feature type="domain" description="Methylated-DNA-[protein]-cysteine S-methyltransferase DNA binding" evidence="13">
    <location>
        <begin position="84"/>
        <end position="164"/>
    </location>
</feature>
<comment type="catalytic activity">
    <reaction evidence="1">
        <text>a 4-O-methyl-thymidine in DNA + L-cysteinyl-[protein] = a thymidine in DNA + S-methyl-L-cysteinyl-[protein]</text>
        <dbReference type="Rhea" id="RHEA:53428"/>
        <dbReference type="Rhea" id="RHEA-COMP:10131"/>
        <dbReference type="Rhea" id="RHEA-COMP:10132"/>
        <dbReference type="Rhea" id="RHEA-COMP:13555"/>
        <dbReference type="Rhea" id="RHEA-COMP:13556"/>
        <dbReference type="ChEBI" id="CHEBI:29950"/>
        <dbReference type="ChEBI" id="CHEBI:82612"/>
        <dbReference type="ChEBI" id="CHEBI:137386"/>
        <dbReference type="ChEBI" id="CHEBI:137387"/>
        <dbReference type="EC" id="2.1.1.63"/>
    </reaction>
</comment>
<dbReference type="InterPro" id="IPR023546">
    <property type="entry name" value="MGMT"/>
</dbReference>